<protein>
    <submittedName>
        <fullName evidence="1">Uncharacterized protein</fullName>
    </submittedName>
</protein>
<dbReference type="EMBL" id="CP159278">
    <property type="protein sequence ID" value="XCN80560.1"/>
    <property type="molecule type" value="Genomic_DNA"/>
</dbReference>
<organism evidence="1">
    <name type="scientific">Pseudomonas syringae USA007</name>
    <dbReference type="NCBI Taxonomy" id="1357288"/>
    <lineage>
        <taxon>Bacteria</taxon>
        <taxon>Pseudomonadati</taxon>
        <taxon>Pseudomonadota</taxon>
        <taxon>Gammaproteobacteria</taxon>
        <taxon>Pseudomonadales</taxon>
        <taxon>Pseudomonadaceae</taxon>
        <taxon>Pseudomonas</taxon>
        <taxon>Pseudomonas syringae</taxon>
    </lineage>
</organism>
<name>A0AAU8MGL9_PSESX</name>
<dbReference type="AlphaFoldDB" id="A0AAU8MGL9"/>
<dbReference type="SUPFAM" id="SSF51735">
    <property type="entry name" value="NAD(P)-binding Rossmann-fold domains"/>
    <property type="match status" value="1"/>
</dbReference>
<accession>A0AAU8MGL9</accession>
<dbReference type="RefSeq" id="WP_122277416.1">
    <property type="nucleotide sequence ID" value="NZ_CP159278.1"/>
</dbReference>
<proteinExistence type="predicted"/>
<sequence length="47" mass="4932">MVTGGSSGIGFELAKHFAQNGCDLVISGSSALSCWAARWCWSGRGLR</sequence>
<reference evidence="1" key="1">
    <citation type="journal article" date="2014" name="Genome Announc.">
        <title>Draft Genome Sequences of a Phylogenetically Diverse Suite of Pseudomonas syringae Strains from Multiple Source Populations.</title>
        <authorList>
            <person name="Baltrus D.A."/>
            <person name="Yourstone S."/>
            <person name="Lind A."/>
            <person name="Guilbaud C."/>
            <person name="Sands D.C."/>
            <person name="Jones C.D."/>
            <person name="Morris C.E."/>
            <person name="Dangl J.L."/>
        </authorList>
    </citation>
    <scope>NUCLEOTIDE SEQUENCE</scope>
    <source>
        <strain evidence="1">USA007</strain>
    </source>
</reference>
<reference evidence="1" key="2">
    <citation type="submission" date="2024-07" db="EMBL/GenBank/DDBJ databases">
        <title>A complete genome sequence for Pseudomonas syringae USA007.</title>
        <authorList>
            <person name="Baltrus D.A."/>
        </authorList>
    </citation>
    <scope>NUCLEOTIDE SEQUENCE</scope>
    <source>
        <strain evidence="1">USA007</strain>
    </source>
</reference>
<gene>
    <name evidence="1" type="ORF">N027_15335</name>
</gene>
<dbReference type="InterPro" id="IPR036291">
    <property type="entry name" value="NAD(P)-bd_dom_sf"/>
</dbReference>
<dbReference type="Gene3D" id="3.40.50.720">
    <property type="entry name" value="NAD(P)-binding Rossmann-like Domain"/>
    <property type="match status" value="1"/>
</dbReference>
<dbReference type="GeneID" id="61793256"/>
<evidence type="ECO:0000313" key="1">
    <source>
        <dbReference type="EMBL" id="XCN80560.1"/>
    </source>
</evidence>